<gene>
    <name evidence="1" type="ORF">TIFTF001_044638</name>
</gene>
<reference evidence="1" key="1">
    <citation type="submission" date="2023-07" db="EMBL/GenBank/DDBJ databases">
        <title>draft genome sequence of fig (Ficus carica).</title>
        <authorList>
            <person name="Takahashi T."/>
            <person name="Nishimura K."/>
        </authorList>
    </citation>
    <scope>NUCLEOTIDE SEQUENCE</scope>
</reference>
<organism evidence="1 2">
    <name type="scientific">Ficus carica</name>
    <name type="common">Common fig</name>
    <dbReference type="NCBI Taxonomy" id="3494"/>
    <lineage>
        <taxon>Eukaryota</taxon>
        <taxon>Viridiplantae</taxon>
        <taxon>Streptophyta</taxon>
        <taxon>Embryophyta</taxon>
        <taxon>Tracheophyta</taxon>
        <taxon>Spermatophyta</taxon>
        <taxon>Magnoliopsida</taxon>
        <taxon>eudicotyledons</taxon>
        <taxon>Gunneridae</taxon>
        <taxon>Pentapetalae</taxon>
        <taxon>rosids</taxon>
        <taxon>fabids</taxon>
        <taxon>Rosales</taxon>
        <taxon>Moraceae</taxon>
        <taxon>Ficeae</taxon>
        <taxon>Ficus</taxon>
    </lineage>
</organism>
<protein>
    <submittedName>
        <fullName evidence="1">Uncharacterized protein</fullName>
    </submittedName>
</protein>
<dbReference type="EMBL" id="BTGU01003415">
    <property type="protein sequence ID" value="GMN31944.1"/>
    <property type="molecule type" value="Genomic_DNA"/>
</dbReference>
<sequence length="99" mass="11130">MHCLIVMASLVSLPKGIEHFPSNYHEVYCNGVCYWYYWISREEAMISFDVCDKVFQAPGLVDVWVMEDSSGVGGSCCWIKCLTIAPIQGVESPVAFWGQ</sequence>
<proteinExistence type="predicted"/>
<comment type="caution">
    <text evidence="1">The sequence shown here is derived from an EMBL/GenBank/DDBJ whole genome shotgun (WGS) entry which is preliminary data.</text>
</comment>
<accession>A0AA88DAJ9</accession>
<name>A0AA88DAJ9_FICCA</name>
<evidence type="ECO:0000313" key="2">
    <source>
        <dbReference type="Proteomes" id="UP001187192"/>
    </source>
</evidence>
<evidence type="ECO:0000313" key="1">
    <source>
        <dbReference type="EMBL" id="GMN31944.1"/>
    </source>
</evidence>
<dbReference type="AlphaFoldDB" id="A0AA88DAJ9"/>
<keyword evidence="2" id="KW-1185">Reference proteome</keyword>
<dbReference type="Proteomes" id="UP001187192">
    <property type="component" value="Unassembled WGS sequence"/>
</dbReference>